<comment type="similarity">
    <text evidence="1">Belongs to the short-chain dehydrogenases/reductases (SDR) family.</text>
</comment>
<dbReference type="KEGG" id="azc:AZC_4379"/>
<dbReference type="Gene3D" id="3.40.50.720">
    <property type="entry name" value="NAD(P)-binding Rossmann-like Domain"/>
    <property type="match status" value="1"/>
</dbReference>
<sequence>MDLGLTGKTAVVMGASRGLGAASARTLALEGAHVIAAARTVADIEKWRAALPADVQGRVEAIHLDGADLASIDALADHVLAKGGTDILVGNTGGPPPGVAAEITRDQWIANFAPMAANLFHFAGRLLPKMREKGWGRIVTIASSGVEQPIPNLALSNGIRAAVLGWSKTLASEVAKDGVTVNIVMPGRILTERIGQLDTANAAKQGKTREEIEAASKAQIPVGRYGDPQEFADMVAFLCSARAAYVTGSKIRVDGGLLRNV</sequence>
<dbReference type="PANTHER" id="PTHR42879:SF6">
    <property type="entry name" value="NADPH-DEPENDENT REDUCTASE BACG"/>
    <property type="match status" value="1"/>
</dbReference>
<reference evidence="3" key="2">
    <citation type="submission" date="2007-04" db="EMBL/GenBank/DDBJ databases">
        <title>Complete genome sequence of the nitrogen-fixing bacterium Azorhizobium caulinodans ORS571.</title>
        <authorList>
            <person name="Lee K.B."/>
            <person name="Backer P.D."/>
            <person name="Aono T."/>
            <person name="Liu C.T."/>
            <person name="Suzuki S."/>
            <person name="Suzuki T."/>
            <person name="Kaneko T."/>
            <person name="Yamada M."/>
            <person name="Tabata S."/>
            <person name="Kupfer D.M."/>
            <person name="Najar F.Z."/>
            <person name="Wiley G.B."/>
            <person name="Roe B."/>
            <person name="Binnewies T."/>
            <person name="Ussery D."/>
            <person name="Vereecke D."/>
            <person name="Gevers D."/>
            <person name="Holsters M."/>
            <person name="Oyaizu H."/>
        </authorList>
    </citation>
    <scope>NUCLEOTIDE SEQUENCE [LARGE SCALE GENOMIC DNA]</scope>
    <source>
        <strain evidence="3">ATCC 43989 / DSM 5975 / JCM 20966 / LMG 6465 / NBRC 14845 / NCIMB 13405 / ORS 571</strain>
    </source>
</reference>
<dbReference type="FunFam" id="3.40.50.720:FF:000084">
    <property type="entry name" value="Short-chain dehydrogenase reductase"/>
    <property type="match status" value="1"/>
</dbReference>
<dbReference type="Proteomes" id="UP000000270">
    <property type="component" value="Chromosome"/>
</dbReference>
<dbReference type="EMBL" id="AP009384">
    <property type="protein sequence ID" value="BAF90377.1"/>
    <property type="molecule type" value="Genomic_DNA"/>
</dbReference>
<gene>
    <name evidence="2" type="ordered locus">AZC_4379</name>
</gene>
<reference evidence="2 3" key="6">
    <citation type="journal article" date="2011" name="Appl. Environ. Microbiol.">
        <title>Involvement of the azorhizobial chromosome partition gene (parA) in the onset of bacteroid differentiation during Sesbania rostrata stem nodule development.</title>
        <authorList>
            <person name="Liu CT."/>
            <person name="Lee KB."/>
            <person name="Wang YS."/>
            <person name="Peng MH."/>
            <person name="Lee KT."/>
            <person name="Suzuki S."/>
            <person name="Suzuki T."/>
            <person name="Oyaizu H."/>
        </authorList>
    </citation>
    <scope>NUCLEOTIDE SEQUENCE [LARGE SCALE GENOMIC DNA]</scope>
    <source>
        <strain evidence="3">ATCC 43989 / DSM 5975 / JCM 20966 / LMG 6465 / NBRC 14845 / NCIMB 13405 / ORS 571</strain>
    </source>
</reference>
<reference evidence="2 3" key="4">
    <citation type="journal article" date="2009" name="Appl. Environ. Microbiol.">
        <title>Comparative genome-wide transcriptional profiling of Azorhizobium caulinodans ORS571 grown under free-living and symbiotic conditions.</title>
        <authorList>
            <person name="Tsukada S."/>
            <person name="Aono T."/>
            <person name="Akiba N."/>
            <person name="Lee KB."/>
            <person name="Liu CT."/>
            <person name="Toyazaki H."/>
            <person name="Oyaizu H."/>
        </authorList>
    </citation>
    <scope>NUCLEOTIDE SEQUENCE [LARGE SCALE GENOMIC DNA]</scope>
    <source>
        <strain evidence="3">ATCC 43989 / DSM 5975 / JCM 20966 / LMG 6465 / NBRC 14845 / NCIMB 13405 / ORS 571</strain>
    </source>
</reference>
<dbReference type="STRING" id="438753.AZC_4379"/>
<evidence type="ECO:0000313" key="3">
    <source>
        <dbReference type="Proteomes" id="UP000000270"/>
    </source>
</evidence>
<dbReference type="PRINTS" id="PR00081">
    <property type="entry name" value="GDHRDH"/>
</dbReference>
<dbReference type="SUPFAM" id="SSF51735">
    <property type="entry name" value="NAD(P)-binding Rossmann-fold domains"/>
    <property type="match status" value="1"/>
</dbReference>
<proteinExistence type="inferred from homology"/>
<name>A8HW05_AZOC5</name>
<dbReference type="InterPro" id="IPR036291">
    <property type="entry name" value="NAD(P)-bd_dom_sf"/>
</dbReference>
<accession>A8HW05</accession>
<protein>
    <submittedName>
        <fullName evidence="2">Short-chain dehydrogenase</fullName>
    </submittedName>
</protein>
<dbReference type="AlphaFoldDB" id="A8HW05"/>
<dbReference type="eggNOG" id="COG1028">
    <property type="taxonomic scope" value="Bacteria"/>
</dbReference>
<dbReference type="InterPro" id="IPR050259">
    <property type="entry name" value="SDR"/>
</dbReference>
<dbReference type="RefSeq" id="WP_012172899.1">
    <property type="nucleotide sequence ID" value="NC_009937.1"/>
</dbReference>
<reference evidence="2 3" key="5">
    <citation type="journal article" date="2010" name="Appl. Environ. Microbiol.">
        <title>phrR-like gene praR of Azorhizobium caulinodans ORS571 is essential for symbiosis with Sesbania rostrata and is involved in expression of reb genes.</title>
        <authorList>
            <person name="Akiba N."/>
            <person name="Aono T."/>
            <person name="Toyazaki H."/>
            <person name="Sato S."/>
            <person name="Oyaizu H."/>
        </authorList>
    </citation>
    <scope>NUCLEOTIDE SEQUENCE [LARGE SCALE GENOMIC DNA]</scope>
    <source>
        <strain evidence="3">ATCC 43989 / DSM 5975 / JCM 20966 / LMG 6465 / NBRC 14845 / NCIMB 13405 / ORS 571</strain>
    </source>
</reference>
<keyword evidence="3" id="KW-1185">Reference proteome</keyword>
<evidence type="ECO:0000313" key="2">
    <source>
        <dbReference type="EMBL" id="BAF90377.1"/>
    </source>
</evidence>
<dbReference type="Pfam" id="PF13561">
    <property type="entry name" value="adh_short_C2"/>
    <property type="match status" value="1"/>
</dbReference>
<reference evidence="2 3" key="3">
    <citation type="journal article" date="2008" name="BMC Genomics">
        <title>The genome of the versatile nitrogen fixer Azorhizobium caulinodans ORS571.</title>
        <authorList>
            <person name="Lee KB."/>
            <person name="Backer P.D."/>
            <person name="Aono T."/>
            <person name="Liu CT."/>
            <person name="Suzuki S."/>
            <person name="Suzuki T."/>
            <person name="Kaneko T."/>
            <person name="Yamada M."/>
            <person name="Tabata S."/>
            <person name="Kupfer D.M."/>
            <person name="Najar F.Z."/>
            <person name="Wiley G.B."/>
            <person name="Roe B."/>
            <person name="Binnewies T.T."/>
            <person name="Ussery D.W."/>
            <person name="D'Haeze W."/>
            <person name="Herder J.D."/>
            <person name="Gevers D."/>
            <person name="Vereecke D."/>
            <person name="Holsters M."/>
            <person name="Oyaizu H."/>
        </authorList>
    </citation>
    <scope>NUCLEOTIDE SEQUENCE [LARGE SCALE GENOMIC DNA]</scope>
    <source>
        <strain evidence="3">ATCC 43989 / DSM 5975 / JCM 20966 / LMG 6465 / NBRC 14845 / NCIMB 13405 / ORS 571</strain>
    </source>
</reference>
<dbReference type="PANTHER" id="PTHR42879">
    <property type="entry name" value="3-OXOACYL-(ACYL-CARRIER-PROTEIN) REDUCTASE"/>
    <property type="match status" value="1"/>
</dbReference>
<dbReference type="InterPro" id="IPR002347">
    <property type="entry name" value="SDR_fam"/>
</dbReference>
<reference evidence="2 3" key="1">
    <citation type="journal article" date="2007" name="Appl. Environ. Microbiol.">
        <title>Rhizobial factors required for stem nodule maturation and maintenance in Sesbania rostrata-Azorhizobium caulinodans ORS571 symbiosis.</title>
        <authorList>
            <person name="Suzuki S."/>
            <person name="Aono T."/>
            <person name="Lee KB."/>
            <person name="Suzuki T."/>
            <person name="Liu CT."/>
            <person name="Miwa H."/>
            <person name="Wakao S."/>
            <person name="Iki T."/>
            <person name="Oyaizu H."/>
        </authorList>
    </citation>
    <scope>NUCLEOTIDE SEQUENCE [LARGE SCALE GENOMIC DNA]</scope>
    <source>
        <strain evidence="3">ATCC 43989 / DSM 5975 / JCM 20966 / LMG 6465 / NBRC 14845 / NCIMB 13405 / ORS 571</strain>
    </source>
</reference>
<dbReference type="HOGENOM" id="CLU_010194_1_2_5"/>
<organism evidence="2 3">
    <name type="scientific">Azorhizobium caulinodans (strain ATCC 43989 / DSM 5975 / JCM 20966 / LMG 6465 / NBRC 14845 / NCIMB 13405 / ORS 571)</name>
    <dbReference type="NCBI Taxonomy" id="438753"/>
    <lineage>
        <taxon>Bacteria</taxon>
        <taxon>Pseudomonadati</taxon>
        <taxon>Pseudomonadota</taxon>
        <taxon>Alphaproteobacteria</taxon>
        <taxon>Hyphomicrobiales</taxon>
        <taxon>Xanthobacteraceae</taxon>
        <taxon>Azorhizobium</taxon>
    </lineage>
</organism>
<evidence type="ECO:0000256" key="1">
    <source>
        <dbReference type="ARBA" id="ARBA00006484"/>
    </source>
</evidence>